<dbReference type="Proteomes" id="UP000657200">
    <property type="component" value="Unassembled WGS sequence"/>
</dbReference>
<gene>
    <name evidence="3" type="ORF">AGA_968</name>
    <name evidence="4" type="ORF">GOB80_07640</name>
</gene>
<dbReference type="EMBL" id="WOTE01000003">
    <property type="protein sequence ID" value="NHO39559.1"/>
    <property type="molecule type" value="Genomic_DNA"/>
</dbReference>
<keyword evidence="2" id="KW-0732">Signal</keyword>
<dbReference type="OrthoDB" id="9956728at2"/>
<evidence type="ECO:0000313" key="3">
    <source>
        <dbReference type="EMBL" id="CEF54767.1"/>
    </source>
</evidence>
<dbReference type="RefSeq" id="WP_059023194.1">
    <property type="nucleotide sequence ID" value="NZ_LN609302.1"/>
</dbReference>
<feature type="region of interest" description="Disordered" evidence="1">
    <location>
        <begin position="85"/>
        <end position="137"/>
    </location>
</feature>
<evidence type="ECO:0000313" key="4">
    <source>
        <dbReference type="EMBL" id="NHO39559.1"/>
    </source>
</evidence>
<evidence type="ECO:0000313" key="5">
    <source>
        <dbReference type="Proteomes" id="UP000068250"/>
    </source>
</evidence>
<keyword evidence="6" id="KW-1185">Reference proteome</keyword>
<organism evidence="3 5">
    <name type="scientific">Acetobacter ghanensis</name>
    <dbReference type="NCBI Taxonomy" id="431306"/>
    <lineage>
        <taxon>Bacteria</taxon>
        <taxon>Pseudomonadati</taxon>
        <taxon>Pseudomonadota</taxon>
        <taxon>Alphaproteobacteria</taxon>
        <taxon>Acetobacterales</taxon>
        <taxon>Acetobacteraceae</taxon>
        <taxon>Acetobacter</taxon>
    </lineage>
</organism>
<evidence type="ECO:0000256" key="1">
    <source>
        <dbReference type="SAM" id="MobiDB-lite"/>
    </source>
</evidence>
<protein>
    <recommendedName>
        <fullName evidence="7">Lipoprotein</fullName>
    </recommendedName>
</protein>
<evidence type="ECO:0008006" key="7">
    <source>
        <dbReference type="Google" id="ProtNLM"/>
    </source>
</evidence>
<dbReference type="PROSITE" id="PS51257">
    <property type="entry name" value="PROKAR_LIPOPROTEIN"/>
    <property type="match status" value="1"/>
</dbReference>
<evidence type="ECO:0000256" key="2">
    <source>
        <dbReference type="SAM" id="SignalP"/>
    </source>
</evidence>
<dbReference type="AlphaFoldDB" id="A0A0U5BHE8"/>
<accession>A0A0U5BHE8</accession>
<feature type="chain" id="PRO_5006855263" description="Lipoprotein" evidence="2">
    <location>
        <begin position="23"/>
        <end position="137"/>
    </location>
</feature>
<reference evidence="5" key="2">
    <citation type="submission" date="2014-09" db="EMBL/GenBank/DDBJ databases">
        <authorList>
            <person name="Illeghems K.G."/>
        </authorList>
    </citation>
    <scope>NUCLEOTIDE SEQUENCE [LARGE SCALE GENOMIC DNA]</scope>
    <source>
        <strain evidence="5">LMG 23848T</strain>
    </source>
</reference>
<feature type="compositionally biased region" description="Basic and acidic residues" evidence="1">
    <location>
        <begin position="127"/>
        <end position="137"/>
    </location>
</feature>
<dbReference type="Proteomes" id="UP000068250">
    <property type="component" value="Chromosome I"/>
</dbReference>
<reference evidence="3" key="1">
    <citation type="submission" date="2014-09" db="EMBL/GenBank/DDBJ databases">
        <authorList>
            <person name="Magalhaes I.L.F."/>
            <person name="Oliveira U."/>
            <person name="Santos F.R."/>
            <person name="Vidigal T.H.D.A."/>
            <person name="Brescovit A.D."/>
            <person name="Santos A.J."/>
        </authorList>
    </citation>
    <scope>NUCLEOTIDE SEQUENCE</scope>
    <source>
        <strain evidence="3">LMG 23848T</strain>
    </source>
</reference>
<sequence length="137" mass="14184">MHRRVFAVCALTSLLAAGCSHSPPNDANTTCQRHVERSGLHGQIVSSFGSNLGHMAPMALNAIPGAGGMGAGMAGMGMQQAMNSFGMDTAHGHASSRPFPNDGEDPDPLNAPSFPCQPDAGPLPTGRDQDIQFGEEK</sequence>
<name>A0A0U5BHE8_9PROT</name>
<dbReference type="PATRIC" id="fig|431306.5.peg.973"/>
<evidence type="ECO:0000313" key="6">
    <source>
        <dbReference type="Proteomes" id="UP000657200"/>
    </source>
</evidence>
<proteinExistence type="predicted"/>
<dbReference type="EMBL" id="LN609302">
    <property type="protein sequence ID" value="CEF54767.1"/>
    <property type="molecule type" value="Genomic_DNA"/>
</dbReference>
<reference evidence="4 6" key="3">
    <citation type="journal article" date="2020" name="Int. J. Syst. Evol. Microbiol.">
        <title>Novel acetic acid bacteria from cider fermentations: Acetobacter conturbans sp. nov. and Acetobacter fallax sp. nov.</title>
        <authorList>
            <person name="Sombolestani A.S."/>
            <person name="Cleenwerck I."/>
            <person name="Cnockaert M."/>
            <person name="Borremans W."/>
            <person name="Wieme A.D."/>
            <person name="De Vuyst L."/>
            <person name="Vandamme P."/>
        </authorList>
    </citation>
    <scope>NUCLEOTIDE SEQUENCE [LARGE SCALE GENOMIC DNA]</scope>
    <source>
        <strain evidence="4 6">LMG 23848</strain>
    </source>
</reference>
<feature type="signal peptide" evidence="2">
    <location>
        <begin position="1"/>
        <end position="22"/>
    </location>
</feature>